<dbReference type="Proteomes" id="UP000521676">
    <property type="component" value="Unassembled WGS sequence"/>
</dbReference>
<name>A0A8T7LYN4_9CHLR</name>
<dbReference type="InterPro" id="IPR019658">
    <property type="entry name" value="DUF2515"/>
</dbReference>
<reference evidence="2" key="2">
    <citation type="journal article" date="2024" name="Nature">
        <title>Anoxygenic phototroph of the Chloroflexota uses a type I reaction centre.</title>
        <authorList>
            <person name="Tsuji J.M."/>
            <person name="Shaw N.A."/>
            <person name="Nagashima S."/>
            <person name="Venkiteswaran J.J."/>
            <person name="Schiff S.L."/>
            <person name="Watanabe T."/>
            <person name="Fukui M."/>
            <person name="Hanada S."/>
            <person name="Tank M."/>
            <person name="Neufeld J.D."/>
        </authorList>
    </citation>
    <scope>NUCLEOTIDE SEQUENCE</scope>
    <source>
        <strain evidence="2">L227-S17</strain>
    </source>
</reference>
<gene>
    <name evidence="1" type="ORF">HXX08_01705</name>
    <name evidence="2" type="ORF">OZ401_002261</name>
</gene>
<reference evidence="1 3" key="1">
    <citation type="submission" date="2020-06" db="EMBL/GenBank/DDBJ databases">
        <title>Anoxygenic phototrophic Chloroflexota member uses a Type I reaction center.</title>
        <authorList>
            <person name="Tsuji J.M."/>
            <person name="Shaw N.A."/>
            <person name="Nagashima S."/>
            <person name="Venkiteswaran J."/>
            <person name="Schiff S.L."/>
            <person name="Hanada S."/>
            <person name="Tank M."/>
            <person name="Neufeld J.D."/>
        </authorList>
    </citation>
    <scope>NUCLEOTIDE SEQUENCE [LARGE SCALE GENOMIC DNA]</scope>
    <source>
        <strain evidence="1">L227-S17</strain>
    </source>
</reference>
<proteinExistence type="predicted"/>
<keyword evidence="4" id="KW-1185">Reference proteome</keyword>
<dbReference type="AlphaFoldDB" id="A0A8T7LYN4"/>
<organism evidence="1 3">
    <name type="scientific">Candidatus Chlorohelix allophototropha</name>
    <dbReference type="NCBI Taxonomy" id="3003348"/>
    <lineage>
        <taxon>Bacteria</taxon>
        <taxon>Bacillati</taxon>
        <taxon>Chloroflexota</taxon>
        <taxon>Chloroflexia</taxon>
        <taxon>Candidatus Chloroheliales</taxon>
        <taxon>Candidatus Chloroheliaceae</taxon>
        <taxon>Candidatus Chlorohelix</taxon>
    </lineage>
</organism>
<sequence>MTNSILAEKEITEIELNNNVPVEQTEEPPYKQKWVRLANSKVAKAYKNRPALDIPLARNKLINKAYAEMYLSDPATFKWAGLASFASRNVGEKMELLRNLSKASVGTLIASFGTALPLYLISSEIKYLYKAVSEGNKLIFTDMYWQHLAYRDAGLEELERIYLQGGLPEKAIKAWRLLDEGKKTGNQDMIWQANIDILQREQWDIVHPALYAGKRNEDLWELISTSHNLTGVLITSPVPGVEKRFKDCVPNANLAKLKDRWKWCTDFIMPDWKAFETKYPKKVELLLKKIAA</sequence>
<dbReference type="EMBL" id="CP128399">
    <property type="protein sequence ID" value="WJW66460.1"/>
    <property type="molecule type" value="Genomic_DNA"/>
</dbReference>
<evidence type="ECO:0000313" key="2">
    <source>
        <dbReference type="EMBL" id="WJW66460.1"/>
    </source>
</evidence>
<dbReference type="RefSeq" id="WP_341468346.1">
    <property type="nucleotide sequence ID" value="NZ_CP128399.1"/>
</dbReference>
<dbReference type="Proteomes" id="UP001431572">
    <property type="component" value="Chromosome 1"/>
</dbReference>
<dbReference type="Pfam" id="PF10720">
    <property type="entry name" value="DUF2515"/>
    <property type="match status" value="1"/>
</dbReference>
<accession>A0A8T7LYN4</accession>
<evidence type="ECO:0000313" key="1">
    <source>
        <dbReference type="EMBL" id="NWJ44569.1"/>
    </source>
</evidence>
<dbReference type="EMBL" id="JACATZ010000001">
    <property type="protein sequence ID" value="NWJ44569.1"/>
    <property type="molecule type" value="Genomic_DNA"/>
</dbReference>
<evidence type="ECO:0000313" key="4">
    <source>
        <dbReference type="Proteomes" id="UP001431572"/>
    </source>
</evidence>
<evidence type="ECO:0000313" key="3">
    <source>
        <dbReference type="Proteomes" id="UP000521676"/>
    </source>
</evidence>
<protein>
    <submittedName>
        <fullName evidence="1">DUF2515 family protein</fullName>
    </submittedName>
</protein>